<accession>A0ABV0UYN7</accession>
<keyword evidence="3" id="KW-1185">Reference proteome</keyword>
<evidence type="ECO:0000256" key="1">
    <source>
        <dbReference type="SAM" id="MobiDB-lite"/>
    </source>
</evidence>
<dbReference type="EMBL" id="JAHRIQ010086016">
    <property type="protein sequence ID" value="MEQ2249657.1"/>
    <property type="molecule type" value="Genomic_DNA"/>
</dbReference>
<feature type="region of interest" description="Disordered" evidence="1">
    <location>
        <begin position="130"/>
        <end position="156"/>
    </location>
</feature>
<organism evidence="2 3">
    <name type="scientific">Ilyodon furcidens</name>
    <name type="common">goldbreast splitfin</name>
    <dbReference type="NCBI Taxonomy" id="33524"/>
    <lineage>
        <taxon>Eukaryota</taxon>
        <taxon>Metazoa</taxon>
        <taxon>Chordata</taxon>
        <taxon>Craniata</taxon>
        <taxon>Vertebrata</taxon>
        <taxon>Euteleostomi</taxon>
        <taxon>Actinopterygii</taxon>
        <taxon>Neopterygii</taxon>
        <taxon>Teleostei</taxon>
        <taxon>Neoteleostei</taxon>
        <taxon>Acanthomorphata</taxon>
        <taxon>Ovalentaria</taxon>
        <taxon>Atherinomorphae</taxon>
        <taxon>Cyprinodontiformes</taxon>
        <taxon>Goodeidae</taxon>
        <taxon>Ilyodon</taxon>
    </lineage>
</organism>
<evidence type="ECO:0000313" key="2">
    <source>
        <dbReference type="EMBL" id="MEQ2249657.1"/>
    </source>
</evidence>
<sequence>MSSPEGSRHREGSGGCLLLIHTGSTQHGLLAGVFPGVGGRYSAPSAGPQSSVRPPVLVWVQARPEFVKMDLMKSRCYEFVLYLMDNPQALDLVHSVLQAEFLLEGWLDARAPVSTEGPFAPLVVAVRAAQSPKDPATNPPEPQHAAKPPDPACTERTTDAPALVFAGGQPSSTATVPEPLHAVKPQEFREGFEASGSCMF</sequence>
<name>A0ABV0UYN7_9TELE</name>
<comment type="caution">
    <text evidence="2">The sequence shown here is derived from an EMBL/GenBank/DDBJ whole genome shotgun (WGS) entry which is preliminary data.</text>
</comment>
<proteinExistence type="predicted"/>
<dbReference type="Proteomes" id="UP001482620">
    <property type="component" value="Unassembled WGS sequence"/>
</dbReference>
<protein>
    <submittedName>
        <fullName evidence="2">Uncharacterized protein</fullName>
    </submittedName>
</protein>
<reference evidence="2 3" key="1">
    <citation type="submission" date="2021-06" db="EMBL/GenBank/DDBJ databases">
        <authorList>
            <person name="Palmer J.M."/>
        </authorList>
    </citation>
    <scope>NUCLEOTIDE SEQUENCE [LARGE SCALE GENOMIC DNA]</scope>
    <source>
        <strain evidence="3">if_2019</strain>
        <tissue evidence="2">Muscle</tissue>
    </source>
</reference>
<evidence type="ECO:0000313" key="3">
    <source>
        <dbReference type="Proteomes" id="UP001482620"/>
    </source>
</evidence>
<gene>
    <name evidence="2" type="ORF">ILYODFUR_031554</name>
</gene>